<feature type="compositionally biased region" description="Polar residues" evidence="10">
    <location>
        <begin position="3246"/>
        <end position="3256"/>
    </location>
</feature>
<organism evidence="12 13">
    <name type="scientific">Astatotilapia calliptera</name>
    <name type="common">Eastern happy</name>
    <name type="synonym">Chromis callipterus</name>
    <dbReference type="NCBI Taxonomy" id="8154"/>
    <lineage>
        <taxon>Eukaryota</taxon>
        <taxon>Metazoa</taxon>
        <taxon>Chordata</taxon>
        <taxon>Craniata</taxon>
        <taxon>Vertebrata</taxon>
        <taxon>Euteleostomi</taxon>
        <taxon>Actinopterygii</taxon>
        <taxon>Neopterygii</taxon>
        <taxon>Teleostei</taxon>
        <taxon>Neoteleostei</taxon>
        <taxon>Acanthomorphata</taxon>
        <taxon>Ovalentaria</taxon>
        <taxon>Cichlomorphae</taxon>
        <taxon>Cichliformes</taxon>
        <taxon>Cichlidae</taxon>
        <taxon>African cichlids</taxon>
        <taxon>Pseudocrenilabrinae</taxon>
        <taxon>Haplochromini</taxon>
        <taxon>Astatotilapia</taxon>
    </lineage>
</organism>
<keyword evidence="13" id="KW-1185">Reference proteome</keyword>
<feature type="compositionally biased region" description="Basic and acidic residues" evidence="10">
    <location>
        <begin position="3311"/>
        <end position="3339"/>
    </location>
</feature>
<evidence type="ECO:0000259" key="11">
    <source>
        <dbReference type="PROSITE" id="PS50023"/>
    </source>
</evidence>
<protein>
    <recommendedName>
        <fullName evidence="11">LIM zinc-binding domain-containing protein</fullName>
    </recommendedName>
</protein>
<feature type="region of interest" description="Disordered" evidence="10">
    <location>
        <begin position="2297"/>
        <end position="2333"/>
    </location>
</feature>
<reference evidence="12" key="4">
    <citation type="submission" date="2025-09" db="UniProtKB">
        <authorList>
            <consortium name="Ensembl"/>
        </authorList>
    </citation>
    <scope>IDENTIFICATION</scope>
</reference>
<reference evidence="12" key="3">
    <citation type="submission" date="2025-08" db="UniProtKB">
        <authorList>
            <consortium name="Ensembl"/>
        </authorList>
    </citation>
    <scope>IDENTIFICATION</scope>
</reference>
<feature type="region of interest" description="Disordered" evidence="10">
    <location>
        <begin position="2347"/>
        <end position="2384"/>
    </location>
</feature>
<proteinExistence type="inferred from homology"/>
<feature type="compositionally biased region" description="Basic and acidic residues" evidence="10">
    <location>
        <begin position="3145"/>
        <end position="3155"/>
    </location>
</feature>
<dbReference type="CDD" id="cd09442">
    <property type="entry name" value="LIM_Eplin_like"/>
    <property type="match status" value="1"/>
</dbReference>
<dbReference type="OMA" id="MPLYAIQ"/>
<feature type="compositionally biased region" description="Basic and acidic residues" evidence="10">
    <location>
        <begin position="2590"/>
        <end position="2599"/>
    </location>
</feature>
<keyword evidence="6 8" id="KW-0440">LIM domain</keyword>
<dbReference type="PROSITE" id="PS51389">
    <property type="entry name" value="XIN"/>
    <property type="match status" value="21"/>
</dbReference>
<feature type="domain" description="LIM zinc-binding" evidence="11">
    <location>
        <begin position="3031"/>
        <end position="3091"/>
    </location>
</feature>
<feature type="compositionally biased region" description="Pro residues" evidence="10">
    <location>
        <begin position="1916"/>
        <end position="1950"/>
    </location>
</feature>
<feature type="compositionally biased region" description="Polar residues" evidence="10">
    <location>
        <begin position="3131"/>
        <end position="3141"/>
    </location>
</feature>
<feature type="repeat" description="Xin" evidence="9">
    <location>
        <begin position="597"/>
        <end position="612"/>
    </location>
</feature>
<dbReference type="InterPro" id="IPR030072">
    <property type="entry name" value="XIRP1/XIRP2"/>
</dbReference>
<keyword evidence="5" id="KW-0965">Cell junction</keyword>
<evidence type="ECO:0000256" key="3">
    <source>
        <dbReference type="ARBA" id="ARBA00022737"/>
    </source>
</evidence>
<sequence>IPKGDYFIKKSDCILTQISEGENMMHESEACSLPGGLASVKRQFENQEFAASSSQSTITQVHFHLLLVSNSVMLVRGEDVPKVSTQALKQQYEKTIEEATPAKEIKVMMLYEASSTVKTASASSVASASTVASEVTDHFPPPPANLLQVSQKVPDHIVSPQPQESTSQHKYTINREQYLKHKSMAEIKRLYKHIHPEVRKNLEVDILSQLSETEMTELESKEGVGDVQQVCYMFENDGNSSSKCSSPDREYLEWDEILKGEVQSMRWMFENKPLDTIKDDTPDENDEKTIAQQEIIAGKDVRYTAWMFETQPIDTLGAETSDTTEQSQKQTDLARGDVRTATWLFETQPLDYLNKIYQEDEQETDACVTKDITGGDVKTARYLFETQHLDWLGKTETIEESHFLNLKSELEEIKGNVKTTSRMFDTLPMCVIRGDSGEMLEITTIRREETEKGDVKTSRWMFETQPLDMINRDPAKVKLICGISMEDNIQGGVNKGRWLFETKTLDTIKDEEWESSKKEKDEIIGADVRNHCLVFETQPMDTLKDNANARPLPSEEIVGGDVQSAKHLFETVPMENLKELVEVGKLKKTMATEEEKGDVRHQRWVFESQPLENIREEKKEITRTVNIEALDKGDVTNYKERFESMDLSKCEGMQKIQVEGVTSGYVKSNRVLFESTPLYAMQDSSGHYHEVRTVRREEIVKGDVRSCRWMFETRPIDEFDESISKFQIIKGISKQEIESGDVKTAKWLFETQPLDTIQFFGNFENEDNKTNKNIQIEKGDVKTCRWLFETQPMDVLYEKVDKSESDVEEVQKGDVKTCTWLFETQTLDNIRDHSESETILKTCTVKQEDVQGKDVRLARFLFETENLENITGEDSSSFRRVTEIDIQSGDVSRMKYIFENCSSDIMSSTSEETMQKLKVQQAQDLQRGNVVNCTWKFENQPIDAIRDEGTEAREIRTVTDVQGGDVDKGRFIFETFSLDQIKEESTESDISKLSSIFRDEIEKGDVKNYTMMFETQPLYAICDKEGHYHEVTTVTKEEIMRGDVVGARWLFETKPLDSIRDSEEVYVIKAVTEEGISKKDVSSARWRFETQPLDEITEEIKVRSKTVEDIQGGDVKKNKQRFETDEMSQKYIRTVSMSEIQKGDVRAATWMFETRTIDEIRSDGAEYDGMERVTKEEVMKGDVKQSVWLFEKQPLDRIKESDGTDLVVIKEEIPQADVKTTTWLFESTPFHEFNESNVEKTEIIGKSVKETLEELYSQKMVDSQGILIEADEIGDVRMAKYKLMNQETPQIQKEEIIRGDLSNIMMNLLNRRETTERVITIDEEERGDISTTVMQLFNQERGINVEKEEIIRGDIQEAMNNLLKREGSSKRGILIQEDEKGDVRMTIYSLLNKEERAGMEKEDIIQGNVSKTLYRLLSNSDGEDSKKIKVLDTERGNVSFYSTCIESGALDYLRQLQYESDELQEKVQKERIIGGDIEETKILLRKNQQEIGRTVTEDDIVPGDVHSIVKVFMTEPTVTYRNLEKKDIVKGNLSAALDSLTQAINQKVVIEKEEVVKGDIPTTMKSLEEAQNQAKEMEKPEIIKGDIRGALESLEKSASSKTDAAVDDLVPGDIKGTLKSLEEAKQAVKEVEKEEIVKGNIHTAMKSLHEASNEKKVYQHQVSEQGDVKATIQLLGSHEGDVKTSIKSLYEGQEMTQVENEDVVKGDVQGTIKCLMQKKQYSKPKRMYPAKKGKAPMQNTLTVKQEKHECAHEVKSESVAVSPAPAVKNLSLSGESQKHTQKQHENKSLKTQVITQEDRSVTVAKTDNPAGASQLKSTKEQKQKIQATKPQSTSQANISNRQMCETKTIKQVHTTVTEKTVVHKQNITEQVSMCQKQTENKALVQKQNVKNMKVDNHSLDMRGKGVNKKPVKPEIHFPPPPSSPPPPSESELSLPPPPSPVTESPTPPMYRPSMMRQDSDLPPPPPPPPPPMECIKSEPEFFPLPPPPPPPPSASAQDFLPPPPSQQELNAMPQPSPARPGKPISRPLFKVPKQPEPQQPIQVKPKWQKKQPTPPPPPPQLPPEQEKAVSTVKKVEAKVKEVKQEITQQVEISNQTESTAMSQTKVSSIPVAKSVQKQSPQPPKKVFVPPIKLPPTPDPDSASKARPYARKFKTPLMFAEERYRQERLEKDEMERSKVNTPTSPPSNIQSFDANAHKPLISVVNKKAAAGSSNVSRQQSSEKNLAFAEVNKKGQTTSANQTASVSHAHHEVLQNEVQLSEDVRNINVPLTQVEKISPPQPTKIPKVTPSFKVKTFKMPVEKKEEKSDSLGQKKSEMNLQQEKSNVSQKSETKVSLEGNLLISTRTEVKTEVKGKEKKSQVTQPVKEVEVDVHTRKGKQVQKHETEVKLSPSVTVLTPKVAKITCEAIQQGQGHVAVSHSQQSVKTEEIQRQEEVVVTESVVQQRLQRQEAVQMQKQQMKLQAVEINKTQIKAGKSKGEPKDVSVKGAGKISHKDEAYHEDITDLEKCTVTHKLLTQMKELEGAPSKIDSSTVRTILSEVPDWIMGSDEKKNLSEIAKQQSKKKLKEMMVYVKNIIETKLAFFEKNLTTVEKEERKDKDNQPVPPPVPPRPEKKVFGGATAKISKISTGSSSAEKKVVEEKKSPQENRVHKELSEGADHRVSSPLASIRTPSPTFISIESRRVDSPLRVTPSPPPYKSIGTPPPHHGKSHTPTSTFSRATPSPTLSRSEKLVKLGDATSKLSHIITLPPLVPVPECFAVEKERTSPFRDRETLIERNEQGLTDVAEMVDSMMTVKDKKSFFEEAQRAEVKKMYIRKDPIDIPERLGPDSEEVTETVAIDILKEDLPRVDLSKLVNRFESPKPKVYTRKDPIVIAERLGSDTEETETEPHAPRTEDIPTLNVKAIKDVFETGEHSSQAARELREQIERREPEAACSGQAGHSEATSVTEQFCTIDNFGNMTRQMKSEVHSGSSLTRGNPPSYADVVRGRVPTVAVPPEASSEELLRNFQQSWAESQGVFQNLGFSVMEQRTSQIITACRKRVYPMESLIADKQNFHKSCFRCEHCKGKLSLGNYASLHGRMYCKPHYKQLFKSKGNYDEGFGQKPHKELWNNKNTQNSVMKSPSPEKKVMDSKYSTAHSTLATQDYDGSKSADESKKPTNKISVVWPPQPDSPKKSFAIEEELKVVKPSWPPKEGSAQENEHLNQPVKSSLKDTVAPSAEVQNGLQENNKVHESACLTESVKKPEETPAQSEFLTSSVAAAEEPAGVSHTRESKESNSGSEAAAQRDSEMYSEVHPGVEEKEQSEGNDGGDGESMKVPEENEEKSAGRRENVKVNGHDRQVESAAFESEGQEEIDKGNNESMNNGEAVKVTLIDEQTTAGQALNANSNNNNSNNNNDQTLFDHETLLEGLNKAEGNKNHLQALTDTARATDSSQADPFKESKWMPSEVLELAQTDDAFVPEGAKCPEATDCFSDTNFFTETGEGMLAVKHEATEPKISTSSFLEDIFAGLSTSSSSLLSDFKSDIFSQSAGEKPPASVLDDLLDFGMDPRDVRGKDEKSDSFATDYSAGRDGISLWAEEDDEDLTVEEQIKRNRYYDSEESDNA</sequence>
<dbReference type="Proteomes" id="UP000265100">
    <property type="component" value="Chromosome 23"/>
</dbReference>
<feature type="repeat" description="Xin" evidence="9">
    <location>
        <begin position="1004"/>
        <end position="1019"/>
    </location>
</feature>
<feature type="repeat" description="Xin" evidence="9">
    <location>
        <begin position="889"/>
        <end position="904"/>
    </location>
</feature>
<feature type="repeat" description="Xin" evidence="9">
    <location>
        <begin position="1216"/>
        <end position="1231"/>
    </location>
</feature>
<feature type="repeat" description="Xin" evidence="9">
    <location>
        <begin position="453"/>
        <end position="468"/>
    </location>
</feature>
<evidence type="ECO:0000313" key="12">
    <source>
        <dbReference type="Ensembl" id="ENSACLP00000038374.2"/>
    </source>
</evidence>
<feature type="region of interest" description="Disordered" evidence="10">
    <location>
        <begin position="2092"/>
        <end position="2153"/>
    </location>
</feature>
<evidence type="ECO:0000313" key="13">
    <source>
        <dbReference type="Proteomes" id="UP000265100"/>
    </source>
</evidence>
<comment type="similarity">
    <text evidence="9">Belongs to the Xin family.</text>
</comment>
<feature type="repeat" description="Xin" evidence="9">
    <location>
        <begin position="560"/>
        <end position="575"/>
    </location>
</feature>
<feature type="compositionally biased region" description="Pro residues" evidence="10">
    <location>
        <begin position="1961"/>
        <end position="1972"/>
    </location>
</feature>
<dbReference type="SUPFAM" id="SSF57716">
    <property type="entry name" value="Glucocorticoid receptor-like (DNA-binding domain)"/>
    <property type="match status" value="1"/>
</dbReference>
<feature type="repeat" description="Xin" evidence="9">
    <location>
        <begin position="1079"/>
        <end position="1094"/>
    </location>
</feature>
<feature type="compositionally biased region" description="Polar residues" evidence="10">
    <location>
        <begin position="2232"/>
        <end position="2244"/>
    </location>
</feature>
<feature type="region of interest" description="Disordered" evidence="10">
    <location>
        <begin position="3187"/>
        <end position="3366"/>
    </location>
</feature>
<evidence type="ECO:0000256" key="9">
    <source>
        <dbReference type="PROSITE-ProRule" id="PRU00721"/>
    </source>
</evidence>
<feature type="compositionally biased region" description="Pro residues" evidence="10">
    <location>
        <begin position="1982"/>
        <end position="1993"/>
    </location>
</feature>
<feature type="compositionally biased region" description="Polar residues" evidence="10">
    <location>
        <begin position="2092"/>
        <end position="2107"/>
    </location>
</feature>
<feature type="region of interest" description="Disordered" evidence="10">
    <location>
        <begin position="2205"/>
        <end position="2257"/>
    </location>
</feature>
<feature type="repeat" description="Xin" evidence="9">
    <location>
        <begin position="1181"/>
        <end position="1196"/>
    </location>
</feature>
<feature type="region of interest" description="Disordered" evidence="10">
    <location>
        <begin position="3100"/>
        <end position="3172"/>
    </location>
</feature>
<dbReference type="STRING" id="8154.ENSACLP00000038374"/>
<keyword evidence="2 8" id="KW-0479">Metal-binding</keyword>
<dbReference type="GO" id="GO:0046872">
    <property type="term" value="F:metal ion binding"/>
    <property type="evidence" value="ECO:0007669"/>
    <property type="project" value="UniProtKB-KW"/>
</dbReference>
<keyword evidence="7 9" id="KW-0009">Actin-binding</keyword>
<comment type="subcellular location">
    <subcellularLocation>
        <location evidence="1">Cell junction</location>
    </subcellularLocation>
</comment>
<dbReference type="InterPro" id="IPR012510">
    <property type="entry name" value="Actin-binding_Xin_repeat"/>
</dbReference>
<feature type="region of interest" description="Disordered" evidence="10">
    <location>
        <begin position="1805"/>
        <end position="1842"/>
    </location>
</feature>
<feature type="compositionally biased region" description="Polar residues" evidence="10">
    <location>
        <begin position="1824"/>
        <end position="1842"/>
    </location>
</feature>
<feature type="region of interest" description="Disordered" evidence="10">
    <location>
        <begin position="1887"/>
        <end position="2072"/>
    </location>
</feature>
<feature type="compositionally biased region" description="Pro residues" evidence="10">
    <location>
        <begin position="2052"/>
        <end position="2062"/>
    </location>
</feature>
<dbReference type="PANTHER" id="PTHR22591">
    <property type="entry name" value="XIN"/>
    <property type="match status" value="1"/>
</dbReference>
<feature type="repeat" description="Xin" evidence="9">
    <location>
        <begin position="964"/>
        <end position="979"/>
    </location>
</feature>
<feature type="compositionally biased region" description="Basic and acidic residues" evidence="10">
    <location>
        <begin position="2298"/>
        <end position="2315"/>
    </location>
</feature>
<keyword evidence="4 8" id="KW-0862">Zinc</keyword>
<feature type="repeat" description="Xin" evidence="9">
    <location>
        <begin position="779"/>
        <end position="794"/>
    </location>
</feature>
<evidence type="ECO:0000256" key="1">
    <source>
        <dbReference type="ARBA" id="ARBA00004282"/>
    </source>
</evidence>
<feature type="region of interest" description="Disordered" evidence="10">
    <location>
        <begin position="2590"/>
        <end position="2726"/>
    </location>
</feature>
<feature type="repeat" description="Xin" evidence="9">
    <location>
        <begin position="375"/>
        <end position="390"/>
    </location>
</feature>
<evidence type="ECO:0000256" key="5">
    <source>
        <dbReference type="ARBA" id="ARBA00022949"/>
    </source>
</evidence>
<feature type="compositionally biased region" description="Basic and acidic residues" evidence="10">
    <location>
        <begin position="2347"/>
        <end position="2358"/>
    </location>
</feature>
<reference evidence="13" key="2">
    <citation type="submission" date="2023-03" db="EMBL/GenBank/DDBJ databases">
        <authorList>
            <consortium name="Wellcome Sanger Institute Data Sharing"/>
        </authorList>
    </citation>
    <scope>NUCLEOTIDE SEQUENCE [LARGE SCALE GENOMIC DNA]</scope>
</reference>
<evidence type="ECO:0000256" key="6">
    <source>
        <dbReference type="ARBA" id="ARBA00023038"/>
    </source>
</evidence>
<dbReference type="PANTHER" id="PTHR22591:SF1">
    <property type="entry name" value="XIN ACTIN-BINDING REPEAT-CONTAINING PROTEIN 2"/>
    <property type="match status" value="1"/>
</dbReference>
<dbReference type="PROSITE" id="PS50023">
    <property type="entry name" value="LIM_DOMAIN_2"/>
    <property type="match status" value="1"/>
</dbReference>
<feature type="repeat" description="Xin" evidence="9">
    <location>
        <begin position="813"/>
        <end position="828"/>
    </location>
</feature>
<evidence type="ECO:0000256" key="4">
    <source>
        <dbReference type="ARBA" id="ARBA00022833"/>
    </source>
</evidence>
<evidence type="ECO:0000256" key="7">
    <source>
        <dbReference type="ARBA" id="ARBA00023203"/>
    </source>
</evidence>
<dbReference type="Bgee" id="ENSACLG00000025914">
    <property type="expression patterns" value="Expressed in muscle tissue and 1 other cell type or tissue"/>
</dbReference>
<feature type="repeat" description="Xin" evidence="9">
    <location>
        <begin position="740"/>
        <end position="755"/>
    </location>
</feature>
<reference evidence="12 13" key="1">
    <citation type="submission" date="2018-05" db="EMBL/GenBank/DDBJ databases">
        <authorList>
            <person name="Datahose"/>
        </authorList>
    </citation>
    <scope>NUCLEOTIDE SEQUENCE</scope>
</reference>
<feature type="compositionally biased region" description="Polar residues" evidence="10">
    <location>
        <begin position="2316"/>
        <end position="2328"/>
    </location>
</feature>
<dbReference type="GO" id="GO:0051015">
    <property type="term" value="F:actin filament binding"/>
    <property type="evidence" value="ECO:0007669"/>
    <property type="project" value="TreeGrafter"/>
</dbReference>
<dbReference type="InterPro" id="IPR001781">
    <property type="entry name" value="Znf_LIM"/>
</dbReference>
<feature type="compositionally biased region" description="Polar residues" evidence="10">
    <location>
        <begin position="3109"/>
        <end position="3119"/>
    </location>
</feature>
<feature type="compositionally biased region" description="Polar residues" evidence="10">
    <location>
        <begin position="2210"/>
        <end position="2222"/>
    </location>
</feature>
<dbReference type="Gene3D" id="2.10.110.10">
    <property type="entry name" value="Cysteine Rich Protein"/>
    <property type="match status" value="1"/>
</dbReference>
<feature type="repeat" description="Xin" evidence="9">
    <location>
        <begin position="336"/>
        <end position="351"/>
    </location>
</feature>
<keyword evidence="3" id="KW-0677">Repeat</keyword>
<feature type="compositionally biased region" description="Basic and acidic residues" evidence="10">
    <location>
        <begin position="1892"/>
        <end position="1903"/>
    </location>
</feature>
<feature type="repeat" description="Xin" evidence="9">
    <location>
        <begin position="1042"/>
        <end position="1057"/>
    </location>
</feature>
<feature type="compositionally biased region" description="Polar residues" evidence="10">
    <location>
        <begin position="2709"/>
        <end position="2725"/>
    </location>
</feature>
<comment type="domain">
    <text evidence="9">Xin repeats bind F-actin.</text>
</comment>
<dbReference type="GO" id="GO:0005925">
    <property type="term" value="C:focal adhesion"/>
    <property type="evidence" value="ECO:0007669"/>
    <property type="project" value="TreeGrafter"/>
</dbReference>
<feature type="compositionally biased region" description="Pro residues" evidence="10">
    <location>
        <begin position="2690"/>
        <end position="2703"/>
    </location>
</feature>
<evidence type="ECO:0000256" key="8">
    <source>
        <dbReference type="PROSITE-ProRule" id="PRU00125"/>
    </source>
</evidence>
<feature type="repeat" description="Xin" evidence="9">
    <location>
        <begin position="928"/>
        <end position="943"/>
    </location>
</feature>
<dbReference type="FunFam" id="2.10.110.10:FF:000002">
    <property type="entry name" value="LIM domain and actin-binding 1"/>
    <property type="match status" value="1"/>
</dbReference>
<evidence type="ECO:0000256" key="10">
    <source>
        <dbReference type="SAM" id="MobiDB-lite"/>
    </source>
</evidence>
<feature type="repeat" description="Xin" evidence="9">
    <location>
        <begin position="702"/>
        <end position="717"/>
    </location>
</feature>
<feature type="repeat" description="Xin" evidence="9">
    <location>
        <begin position="260"/>
        <end position="275"/>
    </location>
</feature>
<name>A0A3P8RA37_ASTCA</name>
<feature type="compositionally biased region" description="Polar residues" evidence="10">
    <location>
        <begin position="2178"/>
        <end position="2191"/>
    </location>
</feature>
<evidence type="ECO:0000256" key="2">
    <source>
        <dbReference type="ARBA" id="ARBA00022723"/>
    </source>
</evidence>
<feature type="repeat" description="Xin" evidence="9">
    <location>
        <begin position="491"/>
        <end position="506"/>
    </location>
</feature>
<dbReference type="Pfam" id="PF08043">
    <property type="entry name" value="Xin"/>
    <property type="match status" value="13"/>
</dbReference>
<feature type="repeat" description="Xin" evidence="9">
    <location>
        <begin position="1113"/>
        <end position="1128"/>
    </location>
</feature>
<feature type="repeat" description="Xin" evidence="9">
    <location>
        <begin position="1143"/>
        <end position="1158"/>
    </location>
</feature>
<dbReference type="GO" id="GO:0007015">
    <property type="term" value="P:actin filament organization"/>
    <property type="evidence" value="ECO:0007669"/>
    <property type="project" value="TreeGrafter"/>
</dbReference>
<dbReference type="Pfam" id="PF00412">
    <property type="entry name" value="LIM"/>
    <property type="match status" value="1"/>
</dbReference>
<feature type="region of interest" description="Disordered" evidence="10">
    <location>
        <begin position="2166"/>
        <end position="2191"/>
    </location>
</feature>
<dbReference type="GO" id="GO:0001725">
    <property type="term" value="C:stress fiber"/>
    <property type="evidence" value="ECO:0007669"/>
    <property type="project" value="TreeGrafter"/>
</dbReference>
<dbReference type="GeneTree" id="ENSGT00530000063779"/>
<dbReference type="Ensembl" id="ENSACLT00000039276.2">
    <property type="protein sequence ID" value="ENSACLP00000038374.2"/>
    <property type="gene ID" value="ENSACLG00000025914.2"/>
</dbReference>
<accession>A0A3P8RA37</accession>
<dbReference type="SMART" id="SM00132">
    <property type="entry name" value="LIM"/>
    <property type="match status" value="1"/>
</dbReference>
<feature type="compositionally biased region" description="Basic and acidic residues" evidence="10">
    <location>
        <begin position="2632"/>
        <end position="2660"/>
    </location>
</feature>
<feature type="compositionally biased region" description="Basic and acidic residues" evidence="10">
    <location>
        <begin position="2166"/>
        <end position="2177"/>
    </location>
</feature>